<evidence type="ECO:0000259" key="9">
    <source>
        <dbReference type="Pfam" id="PF12704"/>
    </source>
</evidence>
<dbReference type="InterPro" id="IPR050250">
    <property type="entry name" value="Macrolide_Exporter_MacB"/>
</dbReference>
<dbReference type="InterPro" id="IPR025857">
    <property type="entry name" value="MacB_PCD"/>
</dbReference>
<evidence type="ECO:0000256" key="5">
    <source>
        <dbReference type="ARBA" id="ARBA00023136"/>
    </source>
</evidence>
<dbReference type="InterPro" id="IPR003838">
    <property type="entry name" value="ABC3_permease_C"/>
</dbReference>
<proteinExistence type="inferred from homology"/>
<dbReference type="PANTHER" id="PTHR30572:SF4">
    <property type="entry name" value="ABC TRANSPORTER PERMEASE YTRF"/>
    <property type="match status" value="1"/>
</dbReference>
<dbReference type="Pfam" id="PF02687">
    <property type="entry name" value="FtsX"/>
    <property type="match status" value="1"/>
</dbReference>
<evidence type="ECO:0000259" key="8">
    <source>
        <dbReference type="Pfam" id="PF02687"/>
    </source>
</evidence>
<feature type="transmembrane region" description="Helical" evidence="7">
    <location>
        <begin position="280"/>
        <end position="303"/>
    </location>
</feature>
<dbReference type="Pfam" id="PF12704">
    <property type="entry name" value="MacB_PCD"/>
    <property type="match status" value="1"/>
</dbReference>
<protein>
    <recommendedName>
        <fullName evidence="12">FtsX-like permease family protein</fullName>
    </recommendedName>
</protein>
<organism evidence="10 11">
    <name type="scientific">Hymenobacter cellulosilyticus</name>
    <dbReference type="NCBI Taxonomy" id="2932248"/>
    <lineage>
        <taxon>Bacteria</taxon>
        <taxon>Pseudomonadati</taxon>
        <taxon>Bacteroidota</taxon>
        <taxon>Cytophagia</taxon>
        <taxon>Cytophagales</taxon>
        <taxon>Hymenobacteraceae</taxon>
        <taxon>Hymenobacter</taxon>
    </lineage>
</organism>
<dbReference type="GO" id="GO:0005886">
    <property type="term" value="C:plasma membrane"/>
    <property type="evidence" value="ECO:0007669"/>
    <property type="project" value="UniProtKB-SubCell"/>
</dbReference>
<dbReference type="GO" id="GO:0022857">
    <property type="term" value="F:transmembrane transporter activity"/>
    <property type="evidence" value="ECO:0007669"/>
    <property type="project" value="TreeGrafter"/>
</dbReference>
<feature type="domain" description="MacB-like periplasmic core" evidence="9">
    <location>
        <begin position="42"/>
        <end position="156"/>
    </location>
</feature>
<dbReference type="Proteomes" id="UP000831796">
    <property type="component" value="Chromosome"/>
</dbReference>
<dbReference type="EMBL" id="CP095046">
    <property type="protein sequence ID" value="UOQ72920.1"/>
    <property type="molecule type" value="Genomic_DNA"/>
</dbReference>
<keyword evidence="4 7" id="KW-1133">Transmembrane helix</keyword>
<sequence>MQRLKTTKGVVGVSKTGSNTPFSFNTRIGTYFYKGERMPKNANHDADDELREVLKLNVVEGRWFDKRDAASTRAPIVINMALKNAAFPNEKAVGQLFTDEKAEKEWQVVGVVDYRAKDDFAETIPVSFRRRVLEYDTAQKSTHGAAVFLVRVQPGSGAVLEQQLIKEITTVAKGWSVTVNSLEQNRALTLKIALIPLIVLGLVCGFLVLSVALGLFGVLWLSISKRRGEIGIRRAMGATAGTIGSQMVGEILVVTTLGLLPGLLVAAQFPLVGALDVPAGVYLMAIGLSAALIYGLTVFCALYPSLLAAGIHPG</sequence>
<evidence type="ECO:0000313" key="11">
    <source>
        <dbReference type="Proteomes" id="UP000831796"/>
    </source>
</evidence>
<feature type="transmembrane region" description="Helical" evidence="7">
    <location>
        <begin position="235"/>
        <end position="260"/>
    </location>
</feature>
<evidence type="ECO:0000256" key="1">
    <source>
        <dbReference type="ARBA" id="ARBA00004651"/>
    </source>
</evidence>
<comment type="subcellular location">
    <subcellularLocation>
        <location evidence="1">Cell membrane</location>
        <topology evidence="1">Multi-pass membrane protein</topology>
    </subcellularLocation>
</comment>
<keyword evidence="3 7" id="KW-0812">Transmembrane</keyword>
<dbReference type="AlphaFoldDB" id="A0A8T9QAU1"/>
<evidence type="ECO:0000256" key="4">
    <source>
        <dbReference type="ARBA" id="ARBA00022989"/>
    </source>
</evidence>
<evidence type="ECO:0000256" key="2">
    <source>
        <dbReference type="ARBA" id="ARBA00022475"/>
    </source>
</evidence>
<evidence type="ECO:0000256" key="6">
    <source>
        <dbReference type="ARBA" id="ARBA00038076"/>
    </source>
</evidence>
<dbReference type="KEGG" id="hcu:MUN79_02740"/>
<evidence type="ECO:0000313" key="10">
    <source>
        <dbReference type="EMBL" id="UOQ72920.1"/>
    </source>
</evidence>
<keyword evidence="5 7" id="KW-0472">Membrane</keyword>
<dbReference type="RefSeq" id="WP_244676278.1">
    <property type="nucleotide sequence ID" value="NZ_CP095046.1"/>
</dbReference>
<evidence type="ECO:0000256" key="7">
    <source>
        <dbReference type="SAM" id="Phobius"/>
    </source>
</evidence>
<evidence type="ECO:0008006" key="12">
    <source>
        <dbReference type="Google" id="ProtNLM"/>
    </source>
</evidence>
<reference evidence="10" key="1">
    <citation type="submission" date="2022-04" db="EMBL/GenBank/DDBJ databases">
        <title>Hymenobacter sp. isolated from the air.</title>
        <authorList>
            <person name="Won M."/>
            <person name="Lee C.-M."/>
            <person name="Woen H.-Y."/>
            <person name="Kwon S.-W."/>
        </authorList>
    </citation>
    <scope>NUCLEOTIDE SEQUENCE</scope>
    <source>
        <strain evidence="10">5116S-3</strain>
    </source>
</reference>
<accession>A0A8T9QAU1</accession>
<gene>
    <name evidence="10" type="ORF">MUN79_02740</name>
</gene>
<dbReference type="PANTHER" id="PTHR30572">
    <property type="entry name" value="MEMBRANE COMPONENT OF TRANSPORTER-RELATED"/>
    <property type="match status" value="1"/>
</dbReference>
<feature type="transmembrane region" description="Helical" evidence="7">
    <location>
        <begin position="194"/>
        <end position="223"/>
    </location>
</feature>
<feature type="domain" description="ABC3 transporter permease C-terminal" evidence="8">
    <location>
        <begin position="204"/>
        <end position="313"/>
    </location>
</feature>
<comment type="similarity">
    <text evidence="6">Belongs to the ABC-4 integral membrane protein family.</text>
</comment>
<keyword evidence="11" id="KW-1185">Reference proteome</keyword>
<keyword evidence="2" id="KW-1003">Cell membrane</keyword>
<evidence type="ECO:0000256" key="3">
    <source>
        <dbReference type="ARBA" id="ARBA00022692"/>
    </source>
</evidence>
<name>A0A8T9QAU1_9BACT</name>